<sequence length="275" mass="30816">MTLAQRVQQGLEGRDTSADLTPAEVQDVFKQVWKPGYGSVAMTEVFFIDALINTFQPQSFLEVGTASGLSTGLIARSMEANGGGQLTSLDYDDTFFGDTTKPNGFLFPDIYKGASVRTELLKFKTSPDLLALNRTFDMAFVDANHQHPWPTIDMMCIWPYLTGPKIMVHHDLNLFLKQEQAIGIGPKYVYDQFGDARRMKSTKDSGNIFALDLDMPQAAFERILMDLFKLPWSLRTAIQPEYLGPIRKVIETHYSQNLLAHFDKVVGYANVATVT</sequence>
<organism evidence="1 2">
    <name type="scientific">Sulfitobacter aestuariivivens</name>
    <dbReference type="NCBI Taxonomy" id="2766981"/>
    <lineage>
        <taxon>Bacteria</taxon>
        <taxon>Pseudomonadati</taxon>
        <taxon>Pseudomonadota</taxon>
        <taxon>Alphaproteobacteria</taxon>
        <taxon>Rhodobacterales</taxon>
        <taxon>Roseobacteraceae</taxon>
        <taxon>Sulfitobacter</taxon>
    </lineage>
</organism>
<keyword evidence="1" id="KW-0808">Transferase</keyword>
<dbReference type="Gene3D" id="3.40.50.150">
    <property type="entry name" value="Vaccinia Virus protein VP39"/>
    <property type="match status" value="1"/>
</dbReference>
<dbReference type="SUPFAM" id="SSF53335">
    <property type="entry name" value="S-adenosyl-L-methionine-dependent methyltransferases"/>
    <property type="match status" value="1"/>
</dbReference>
<comment type="caution">
    <text evidence="1">The sequence shown here is derived from an EMBL/GenBank/DDBJ whole genome shotgun (WGS) entry which is preliminary data.</text>
</comment>
<dbReference type="AlphaFoldDB" id="A0A927HF74"/>
<dbReference type="Proteomes" id="UP000635142">
    <property type="component" value="Unassembled WGS sequence"/>
</dbReference>
<dbReference type="GO" id="GO:0008168">
    <property type="term" value="F:methyltransferase activity"/>
    <property type="evidence" value="ECO:0007669"/>
    <property type="project" value="UniProtKB-KW"/>
</dbReference>
<dbReference type="RefSeq" id="WP_191076526.1">
    <property type="nucleotide sequence ID" value="NZ_JACTAG010000002.1"/>
</dbReference>
<gene>
    <name evidence="1" type="ORF">H9Q16_16610</name>
</gene>
<evidence type="ECO:0000313" key="1">
    <source>
        <dbReference type="EMBL" id="MBD3665557.1"/>
    </source>
</evidence>
<accession>A0A927HF74</accession>
<dbReference type="Pfam" id="PF13578">
    <property type="entry name" value="Methyltransf_24"/>
    <property type="match status" value="1"/>
</dbReference>
<dbReference type="InterPro" id="IPR029063">
    <property type="entry name" value="SAM-dependent_MTases_sf"/>
</dbReference>
<proteinExistence type="predicted"/>
<reference evidence="1" key="1">
    <citation type="submission" date="2020-08" db="EMBL/GenBank/DDBJ databases">
        <title>Sulfitobacter aestuariivivens sp. nov., isolated from a tidal flat.</title>
        <authorList>
            <person name="Park S."/>
            <person name="Yoon J.-H."/>
        </authorList>
    </citation>
    <scope>NUCLEOTIDE SEQUENCE</scope>
    <source>
        <strain evidence="1">TSTF-M16</strain>
    </source>
</reference>
<keyword evidence="1" id="KW-0489">Methyltransferase</keyword>
<evidence type="ECO:0000313" key="2">
    <source>
        <dbReference type="Proteomes" id="UP000635142"/>
    </source>
</evidence>
<dbReference type="GO" id="GO:0032259">
    <property type="term" value="P:methylation"/>
    <property type="evidence" value="ECO:0007669"/>
    <property type="project" value="UniProtKB-KW"/>
</dbReference>
<protein>
    <submittedName>
        <fullName evidence="1">Class I SAM-dependent methyltransferase</fullName>
    </submittedName>
</protein>
<keyword evidence="2" id="KW-1185">Reference proteome</keyword>
<dbReference type="EMBL" id="JACTAG010000002">
    <property type="protein sequence ID" value="MBD3665557.1"/>
    <property type="molecule type" value="Genomic_DNA"/>
</dbReference>
<name>A0A927HF74_9RHOB</name>